<dbReference type="InterPro" id="IPR001763">
    <property type="entry name" value="Rhodanese-like_dom"/>
</dbReference>
<reference evidence="2 3" key="1">
    <citation type="submission" date="2017-09" db="EMBL/GenBank/DDBJ databases">
        <title>Depth-based differentiation of microbial function through sediment-hosted aquifers and enrichment of novel symbionts in the deep terrestrial subsurface.</title>
        <authorList>
            <person name="Probst A.J."/>
            <person name="Ladd B."/>
            <person name="Jarett J.K."/>
            <person name="Geller-Mcgrath D.E."/>
            <person name="Sieber C.M."/>
            <person name="Emerson J.B."/>
            <person name="Anantharaman K."/>
            <person name="Thomas B.C."/>
            <person name="Malmstrom R."/>
            <person name="Stieglmeier M."/>
            <person name="Klingl A."/>
            <person name="Woyke T."/>
            <person name="Ryan C.M."/>
            <person name="Banfield J.F."/>
        </authorList>
    </citation>
    <scope>NUCLEOTIDE SEQUENCE [LARGE SCALE GENOMIC DNA]</scope>
    <source>
        <strain evidence="2">CG17_big_fil_post_rev_8_21_14_2_50_48_46</strain>
    </source>
</reference>
<protein>
    <submittedName>
        <fullName evidence="2">Rhodanese-like domain-containing protein</fullName>
    </submittedName>
</protein>
<organism evidence="2 3">
    <name type="scientific">bacterium (Candidatus Blackallbacteria) CG17_big_fil_post_rev_8_21_14_2_50_48_46</name>
    <dbReference type="NCBI Taxonomy" id="2014261"/>
    <lineage>
        <taxon>Bacteria</taxon>
        <taxon>Candidatus Blackallbacteria</taxon>
    </lineage>
</organism>
<dbReference type="AlphaFoldDB" id="A0A2M7G5J9"/>
<dbReference type="Gene3D" id="3.40.250.10">
    <property type="entry name" value="Rhodanese-like domain"/>
    <property type="match status" value="1"/>
</dbReference>
<dbReference type="PROSITE" id="PS50206">
    <property type="entry name" value="RHODANESE_3"/>
    <property type="match status" value="1"/>
</dbReference>
<dbReference type="Pfam" id="PF00581">
    <property type="entry name" value="Rhodanese"/>
    <property type="match status" value="1"/>
</dbReference>
<evidence type="ECO:0000259" key="1">
    <source>
        <dbReference type="PROSITE" id="PS50206"/>
    </source>
</evidence>
<dbReference type="Proteomes" id="UP000231019">
    <property type="component" value="Unassembled WGS sequence"/>
</dbReference>
<dbReference type="SUPFAM" id="SSF52821">
    <property type="entry name" value="Rhodanese/Cell cycle control phosphatase"/>
    <property type="match status" value="1"/>
</dbReference>
<dbReference type="InterPro" id="IPR050229">
    <property type="entry name" value="GlpE_sulfurtransferase"/>
</dbReference>
<evidence type="ECO:0000313" key="3">
    <source>
        <dbReference type="Proteomes" id="UP000231019"/>
    </source>
</evidence>
<dbReference type="EMBL" id="PFFQ01000026">
    <property type="protein sequence ID" value="PIW17229.1"/>
    <property type="molecule type" value="Genomic_DNA"/>
</dbReference>
<proteinExistence type="predicted"/>
<dbReference type="PANTHER" id="PTHR43031:SF1">
    <property type="entry name" value="PYRIDINE NUCLEOTIDE-DISULPHIDE OXIDOREDUCTASE"/>
    <property type="match status" value="1"/>
</dbReference>
<feature type="domain" description="Rhodanese" evidence="1">
    <location>
        <begin position="43"/>
        <end position="131"/>
    </location>
</feature>
<dbReference type="SMART" id="SM00450">
    <property type="entry name" value="RHOD"/>
    <property type="match status" value="1"/>
</dbReference>
<dbReference type="PANTHER" id="PTHR43031">
    <property type="entry name" value="FAD-DEPENDENT OXIDOREDUCTASE"/>
    <property type="match status" value="1"/>
</dbReference>
<evidence type="ECO:0000313" key="2">
    <source>
        <dbReference type="EMBL" id="PIW17229.1"/>
    </source>
</evidence>
<name>A0A2M7G5J9_9BACT</name>
<dbReference type="CDD" id="cd00158">
    <property type="entry name" value="RHOD"/>
    <property type="match status" value="1"/>
</dbReference>
<accession>A0A2M7G5J9</accession>
<dbReference type="InterPro" id="IPR036873">
    <property type="entry name" value="Rhodanese-like_dom_sf"/>
</dbReference>
<gene>
    <name evidence="2" type="ORF">COW36_09670</name>
</gene>
<comment type="caution">
    <text evidence="2">The sequence shown here is derived from an EMBL/GenBank/DDBJ whole genome shotgun (WGS) entry which is preliminary data.</text>
</comment>
<sequence>MFKFIECMRRSVMKLSLPFLKSSKASQIQNIYSDTVYSLYQAQDKDTVFIDVREAFEWREGIIPGALKISLSELSGKIHSLDPNLNYVLVCRSGNRSLTAARMLEKAGFTQLSNFQGGMMAWQQKRYPLSK</sequence>